<dbReference type="HAMAP" id="MF_00871">
    <property type="entry name" value="RqcP"/>
    <property type="match status" value="1"/>
</dbReference>
<dbReference type="InterPro" id="IPR025490">
    <property type="entry name" value="RqcP"/>
</dbReference>
<comment type="similarity">
    <text evidence="5">Belongs to the RqcP family.</text>
</comment>
<dbReference type="Pfam" id="PF01479">
    <property type="entry name" value="S4"/>
    <property type="match status" value="1"/>
</dbReference>
<feature type="domain" description="RNA-binding S4" evidence="6">
    <location>
        <begin position="1"/>
        <end position="62"/>
    </location>
</feature>
<organism evidence="7 8">
    <name type="scientific">Evansella alkalicola</name>
    <dbReference type="NCBI Taxonomy" id="745819"/>
    <lineage>
        <taxon>Bacteria</taxon>
        <taxon>Bacillati</taxon>
        <taxon>Bacillota</taxon>
        <taxon>Bacilli</taxon>
        <taxon>Bacillales</taxon>
        <taxon>Bacillaceae</taxon>
        <taxon>Evansella</taxon>
    </lineage>
</organism>
<dbReference type="PROSITE" id="PS50889">
    <property type="entry name" value="S4"/>
    <property type="match status" value="1"/>
</dbReference>
<dbReference type="EMBL" id="JAHQCR010000046">
    <property type="protein sequence ID" value="MBU9722002.1"/>
    <property type="molecule type" value="Genomic_DNA"/>
</dbReference>
<proteinExistence type="inferred from homology"/>
<keyword evidence="2 5" id="KW-0699">rRNA-binding</keyword>
<dbReference type="SMART" id="SM00363">
    <property type="entry name" value="S4"/>
    <property type="match status" value="1"/>
</dbReference>
<keyword evidence="1 5" id="KW-0820">tRNA-binding</keyword>
<evidence type="ECO:0000256" key="1">
    <source>
        <dbReference type="ARBA" id="ARBA00022555"/>
    </source>
</evidence>
<evidence type="ECO:0000259" key="6">
    <source>
        <dbReference type="SMART" id="SM00363"/>
    </source>
</evidence>
<dbReference type="InterPro" id="IPR002942">
    <property type="entry name" value="S4_RNA-bd"/>
</dbReference>
<protein>
    <recommendedName>
        <fullName evidence="5">RQC P-site tRNA stabilizing factor</fullName>
        <shortName evidence="5">RqcP</shortName>
    </recommendedName>
    <alternativeName>
        <fullName evidence="5">Ribosome-associated protein quality control protein P</fullName>
    </alternativeName>
</protein>
<evidence type="ECO:0000256" key="5">
    <source>
        <dbReference type="HAMAP-Rule" id="MF_00871"/>
    </source>
</evidence>
<dbReference type="Gene3D" id="3.10.290.10">
    <property type="entry name" value="RNA-binding S4 domain"/>
    <property type="match status" value="1"/>
</dbReference>
<dbReference type="InterPro" id="IPR036986">
    <property type="entry name" value="S4_RNA-bd_sf"/>
</dbReference>
<gene>
    <name evidence="5" type="primary">rqcP</name>
    <name evidence="7" type="ORF">KS407_11205</name>
</gene>
<dbReference type="RefSeq" id="WP_088077510.1">
    <property type="nucleotide sequence ID" value="NZ_JAHQCR010000046.1"/>
</dbReference>
<dbReference type="Proteomes" id="UP000790580">
    <property type="component" value="Unassembled WGS sequence"/>
</dbReference>
<dbReference type="PIRSF" id="PIRSF038881">
    <property type="entry name" value="RNAbp_HP1423"/>
    <property type="match status" value="1"/>
</dbReference>
<comment type="caution">
    <text evidence="7">The sequence shown here is derived from an EMBL/GenBank/DDBJ whole genome shotgun (WGS) entry which is preliminary data.</text>
</comment>
<evidence type="ECO:0000256" key="2">
    <source>
        <dbReference type="ARBA" id="ARBA00022730"/>
    </source>
</evidence>
<accession>A0ABS6JUR2</accession>
<keyword evidence="4 5" id="KW-0648">Protein biosynthesis</keyword>
<sequence length="89" mass="10257">MRIDKFLKVSRIIKRRTMAKEVAEQGRVQINGQTAKAGANVKIGDEIAIQFGQKHIVVRVDRLEESARKEDAATFYTVIKEERIPEERF</sequence>
<evidence type="ECO:0000313" key="8">
    <source>
        <dbReference type="Proteomes" id="UP000790580"/>
    </source>
</evidence>
<keyword evidence="8" id="KW-1185">Reference proteome</keyword>
<dbReference type="SUPFAM" id="SSF55174">
    <property type="entry name" value="Alpha-L RNA-binding motif"/>
    <property type="match status" value="1"/>
</dbReference>
<dbReference type="CDD" id="cd00165">
    <property type="entry name" value="S4"/>
    <property type="match status" value="1"/>
</dbReference>
<evidence type="ECO:0000313" key="7">
    <source>
        <dbReference type="EMBL" id="MBU9722002.1"/>
    </source>
</evidence>
<keyword evidence="3 5" id="KW-0694">RNA-binding</keyword>
<comment type="function">
    <text evidence="5">Key component of the ribosome quality control system (RQC), a ribosome-associated complex that mediates the extraction of incompletely synthesized nascent chains from stalled ribosomes and their subsequent degradation. RqcH recruits Ala-charged tRNA, and with RqcP directs the elongation of stalled nascent chains on 50S ribosomal subunits, leading to non-templated C-terminal alanine extensions (Ala tail). The Ala tail promotes nascent chain degradation. RqcP is associated with the translocation-like movement of the peptidyl-tRNA from the A-site into the P-site.</text>
</comment>
<name>A0ABS6JUR2_9BACI</name>
<evidence type="ECO:0000256" key="4">
    <source>
        <dbReference type="ARBA" id="ARBA00022917"/>
    </source>
</evidence>
<comment type="subunit">
    <text evidence="5">Associates with stalled 50S ribosomal subunits. Binds to RqcH, 23S rRNA and the P-site tRNA. Does not require RqcH for association with 50S subunits.</text>
</comment>
<evidence type="ECO:0000256" key="3">
    <source>
        <dbReference type="ARBA" id="ARBA00022884"/>
    </source>
</evidence>
<reference evidence="7 8" key="1">
    <citation type="submission" date="2021-06" db="EMBL/GenBank/DDBJ databases">
        <title>Bacillus sp. RD4P76, an endophyte from a halophyte.</title>
        <authorList>
            <person name="Sun J.-Q."/>
        </authorList>
    </citation>
    <scope>NUCLEOTIDE SEQUENCE [LARGE SCALE GENOMIC DNA]</scope>
    <source>
        <strain evidence="7 8">JCM 17098</strain>
    </source>
</reference>